<proteinExistence type="predicted"/>
<dbReference type="Proteomes" id="UP000199400">
    <property type="component" value="Unassembled WGS sequence"/>
</dbReference>
<reference evidence="2" key="1">
    <citation type="submission" date="2016-10" db="EMBL/GenBank/DDBJ databases">
        <authorList>
            <person name="Varghese N."/>
            <person name="Submissions S."/>
        </authorList>
    </citation>
    <scope>NUCLEOTIDE SEQUENCE [LARGE SCALE GENOMIC DNA]</scope>
    <source>
        <strain evidence="2">ATCC 25963</strain>
    </source>
</reference>
<dbReference type="Gene3D" id="3.40.50.10610">
    <property type="entry name" value="ABC-type transport auxiliary lipoprotein component"/>
    <property type="match status" value="1"/>
</dbReference>
<evidence type="ECO:0000313" key="2">
    <source>
        <dbReference type="Proteomes" id="UP000199400"/>
    </source>
</evidence>
<evidence type="ECO:0000313" key="1">
    <source>
        <dbReference type="EMBL" id="SFD75209.1"/>
    </source>
</evidence>
<evidence type="ECO:0008006" key="3">
    <source>
        <dbReference type="Google" id="ProtNLM"/>
    </source>
</evidence>
<gene>
    <name evidence="1" type="ORF">SAMN02745121_01363</name>
</gene>
<dbReference type="STRING" id="54.SAMN02745121_01363"/>
<dbReference type="InterPro" id="IPR014094">
    <property type="entry name" value="LpoB"/>
</dbReference>
<organism evidence="1 2">
    <name type="scientific">Nannocystis exedens</name>
    <dbReference type="NCBI Taxonomy" id="54"/>
    <lineage>
        <taxon>Bacteria</taxon>
        <taxon>Pseudomonadati</taxon>
        <taxon>Myxococcota</taxon>
        <taxon>Polyangia</taxon>
        <taxon>Nannocystales</taxon>
        <taxon>Nannocystaceae</taxon>
        <taxon>Nannocystis</taxon>
    </lineage>
</organism>
<dbReference type="EMBL" id="FOMX01000004">
    <property type="protein sequence ID" value="SFD75209.1"/>
    <property type="molecule type" value="Genomic_DNA"/>
</dbReference>
<accession>A0A1I1UX57</accession>
<sequence>MPARPLQLLALGVALTSGLGANLGCKPKAVRGGPGTENPNLDQGAMSTTLDRKDLQDLLQVSLEKLHASPFWAQVSSFPAPVVVAIWPFKNETSEHIDDQLNTLLGDLETELVNSGVVQVVSRERQAEMASEAAVQQNRSVYDPNFAAEISRQIGAKYFFTGKVGSVDEFLNKERRVQYTLFIQVIEVETSLVRFQYKAERSKAIVR</sequence>
<dbReference type="RefSeq" id="WP_170136006.1">
    <property type="nucleotide sequence ID" value="NZ_FOMX01000004.1"/>
</dbReference>
<keyword evidence="2" id="KW-1185">Reference proteome</keyword>
<name>A0A1I1UX57_9BACT</name>
<dbReference type="AlphaFoldDB" id="A0A1I1UX57"/>
<protein>
    <recommendedName>
        <fullName evidence="3">Penicillin-binding protein activator LpoB</fullName>
    </recommendedName>
</protein>
<dbReference type="Pfam" id="PF13036">
    <property type="entry name" value="LpoB"/>
    <property type="match status" value="1"/>
</dbReference>